<protein>
    <submittedName>
        <fullName evidence="1">Uncharacterized protein</fullName>
    </submittedName>
</protein>
<dbReference type="RefSeq" id="WP_147582557.1">
    <property type="nucleotide sequence ID" value="NZ_CP042831.1"/>
</dbReference>
<dbReference type="OrthoDB" id="1360987at2"/>
<dbReference type="Proteomes" id="UP000321222">
    <property type="component" value="Chromosome"/>
</dbReference>
<dbReference type="PROSITE" id="PS51257">
    <property type="entry name" value="PROKAR_LIPOPROTEIN"/>
    <property type="match status" value="1"/>
</dbReference>
<reference evidence="1 2" key="1">
    <citation type="submission" date="2019-08" db="EMBL/GenBank/DDBJ databases">
        <title>Flavobacterium alkalisoli sp. nov., isolated from rhizosphere soil of Suaeda salsa.</title>
        <authorList>
            <person name="Sun J.-Q."/>
            <person name="Xu L."/>
        </authorList>
    </citation>
    <scope>NUCLEOTIDE SEQUENCE [LARGE SCALE GENOMIC DNA]</scope>
    <source>
        <strain evidence="1 2">XS-5</strain>
    </source>
</reference>
<proteinExistence type="predicted"/>
<evidence type="ECO:0000313" key="1">
    <source>
        <dbReference type="EMBL" id="QEE48990.1"/>
    </source>
</evidence>
<name>A0A5B9FPT9_9FLAO</name>
<organism evidence="1 2">
    <name type="scientific">Flavobacterium alkalisoli</name>
    <dbReference type="NCBI Taxonomy" id="2602769"/>
    <lineage>
        <taxon>Bacteria</taxon>
        <taxon>Pseudomonadati</taxon>
        <taxon>Bacteroidota</taxon>
        <taxon>Flavobacteriia</taxon>
        <taxon>Flavobacteriales</taxon>
        <taxon>Flavobacteriaceae</taxon>
        <taxon>Flavobacterium</taxon>
    </lineage>
</organism>
<keyword evidence="2" id="KW-1185">Reference proteome</keyword>
<evidence type="ECO:0000313" key="2">
    <source>
        <dbReference type="Proteomes" id="UP000321222"/>
    </source>
</evidence>
<gene>
    <name evidence="1" type="ORF">FUA48_05165</name>
</gene>
<dbReference type="KEGG" id="fak:FUA48_05165"/>
<accession>A0A5B9FPT9</accession>
<dbReference type="EMBL" id="CP042831">
    <property type="protein sequence ID" value="QEE48990.1"/>
    <property type="molecule type" value="Genomic_DNA"/>
</dbReference>
<dbReference type="AlphaFoldDB" id="A0A5B9FPT9"/>
<sequence>MKNISPALLIFSFILFSCVQNKDDRNIKDTCNHNIDTTRIITSNDERLNIHFSDYAIDPAIIINNITDNQTNIEVSSHKIEWFDNEKETYMLIDKQKVSLKDQLTINQVTNLKKYNVDFANNWRQIRLYKYNNKEILLIELVYTPCTGLGCSVSYYLLYDTDKRIANYFGTYAERHEINLFNYGNGEISFVSESNITTPACDQKKYNLYTMDDKGIFQLQRKEDGNPYEIDQYYSEERLKEYEHLTQNWIKEVK</sequence>